<accession>T1C015</accession>
<dbReference type="GO" id="GO:0051536">
    <property type="term" value="F:iron-sulfur cluster binding"/>
    <property type="evidence" value="ECO:0007669"/>
    <property type="project" value="InterPro"/>
</dbReference>
<reference evidence="2" key="1">
    <citation type="submission" date="2013-08" db="EMBL/GenBank/DDBJ databases">
        <authorList>
            <person name="Mendez C."/>
            <person name="Richter M."/>
            <person name="Ferrer M."/>
            <person name="Sanchez J."/>
        </authorList>
    </citation>
    <scope>NUCLEOTIDE SEQUENCE</scope>
</reference>
<dbReference type="AlphaFoldDB" id="T1C015"/>
<dbReference type="Pfam" id="PF01592">
    <property type="entry name" value="NifU_N"/>
    <property type="match status" value="1"/>
</dbReference>
<evidence type="ECO:0000259" key="1">
    <source>
        <dbReference type="Pfam" id="PF01592"/>
    </source>
</evidence>
<dbReference type="InterPro" id="IPR002871">
    <property type="entry name" value="NIF_FeS_clus_asmbl_NifU_N"/>
</dbReference>
<dbReference type="SUPFAM" id="SSF82649">
    <property type="entry name" value="SufE/NifU"/>
    <property type="match status" value="1"/>
</dbReference>
<proteinExistence type="predicted"/>
<comment type="caution">
    <text evidence="2">The sequence shown here is derived from an EMBL/GenBank/DDBJ whole genome shotgun (WGS) entry which is preliminary data.</text>
</comment>
<evidence type="ECO:0000313" key="2">
    <source>
        <dbReference type="EMBL" id="EQD75352.1"/>
    </source>
</evidence>
<feature type="domain" description="NIF system FeS cluster assembly NifU N-terminal" evidence="1">
    <location>
        <begin position="11"/>
        <end position="76"/>
    </location>
</feature>
<dbReference type="CDD" id="cd06664">
    <property type="entry name" value="IscU_like"/>
    <property type="match status" value="1"/>
</dbReference>
<gene>
    <name evidence="2" type="ORF">B1A_04020</name>
</gene>
<reference evidence="2" key="2">
    <citation type="journal article" date="2014" name="ISME J.">
        <title>Microbial stratification in low pH oxic and suboxic macroscopic growths along an acid mine drainage.</title>
        <authorList>
            <person name="Mendez-Garcia C."/>
            <person name="Mesa V."/>
            <person name="Sprenger R.R."/>
            <person name="Richter M."/>
            <person name="Diez M.S."/>
            <person name="Solano J."/>
            <person name="Bargiela R."/>
            <person name="Golyshina O.V."/>
            <person name="Manteca A."/>
            <person name="Ramos J.L."/>
            <person name="Gallego J.R."/>
            <person name="Llorente I."/>
            <person name="Martins Dos Santos V.A."/>
            <person name="Jensen O.N."/>
            <person name="Pelaez A.I."/>
            <person name="Sanchez J."/>
            <person name="Ferrer M."/>
        </authorList>
    </citation>
    <scope>NUCLEOTIDE SEQUENCE</scope>
</reference>
<name>T1C015_9ZZZZ</name>
<organism evidence="2">
    <name type="scientific">mine drainage metagenome</name>
    <dbReference type="NCBI Taxonomy" id="410659"/>
    <lineage>
        <taxon>unclassified sequences</taxon>
        <taxon>metagenomes</taxon>
        <taxon>ecological metagenomes</taxon>
    </lineage>
</organism>
<dbReference type="Gene3D" id="3.90.1010.10">
    <property type="match status" value="1"/>
</dbReference>
<sequence>MTDDEYINSEILDEHFRTPRNFGKIKDNDLEIIETNPTCGDTIVMDFKFNGDILEDVKYITRGCSISTGAASILSE</sequence>
<feature type="non-terminal residue" evidence="2">
    <location>
        <position position="76"/>
    </location>
</feature>
<dbReference type="GO" id="GO:0016226">
    <property type="term" value="P:iron-sulfur cluster assembly"/>
    <property type="evidence" value="ECO:0007669"/>
    <property type="project" value="InterPro"/>
</dbReference>
<dbReference type="GO" id="GO:0005506">
    <property type="term" value="F:iron ion binding"/>
    <property type="evidence" value="ECO:0007669"/>
    <property type="project" value="InterPro"/>
</dbReference>
<protein>
    <submittedName>
        <fullName evidence="2">NifU family SUF system FeS assembly protein</fullName>
    </submittedName>
</protein>
<dbReference type="EMBL" id="AUZX01002923">
    <property type="protein sequence ID" value="EQD75352.1"/>
    <property type="molecule type" value="Genomic_DNA"/>
</dbReference>